<evidence type="ECO:0000313" key="2">
    <source>
        <dbReference type="Proteomes" id="UP000053424"/>
    </source>
</evidence>
<keyword evidence="2" id="KW-1185">Reference proteome</keyword>
<dbReference type="HOGENOM" id="CLU_1686817_0_0_1"/>
<name>A0A0C2YBW1_HEBCY</name>
<evidence type="ECO:0000313" key="1">
    <source>
        <dbReference type="EMBL" id="KIM47338.1"/>
    </source>
</evidence>
<dbReference type="AlphaFoldDB" id="A0A0C2YBW1"/>
<sequence length="156" mass="17964">MGRSFFPFLRCAAALFLYVLMTPRYVHFNDLYCLRVRVLVCLASLLSSIHPPRSDQLSSLSLPHVSQVLPHIRFLPLSPLATQFLFHASYAHDTSIHRAFHPFCFTSLLLSRKLISDLVYPCLHPLSDAPTVPLFFLSRKNRYVIVLYTFRVFPPT</sequence>
<proteinExistence type="predicted"/>
<accession>A0A0C2YBW1</accession>
<reference evidence="1 2" key="1">
    <citation type="submission" date="2014-04" db="EMBL/GenBank/DDBJ databases">
        <authorList>
            <consortium name="DOE Joint Genome Institute"/>
            <person name="Kuo A."/>
            <person name="Gay G."/>
            <person name="Dore J."/>
            <person name="Kohler A."/>
            <person name="Nagy L.G."/>
            <person name="Floudas D."/>
            <person name="Copeland A."/>
            <person name="Barry K.W."/>
            <person name="Cichocki N."/>
            <person name="Veneault-Fourrey C."/>
            <person name="LaButti K."/>
            <person name="Lindquist E.A."/>
            <person name="Lipzen A."/>
            <person name="Lundell T."/>
            <person name="Morin E."/>
            <person name="Murat C."/>
            <person name="Sun H."/>
            <person name="Tunlid A."/>
            <person name="Henrissat B."/>
            <person name="Grigoriev I.V."/>
            <person name="Hibbett D.S."/>
            <person name="Martin F."/>
            <person name="Nordberg H.P."/>
            <person name="Cantor M.N."/>
            <person name="Hua S.X."/>
        </authorList>
    </citation>
    <scope>NUCLEOTIDE SEQUENCE [LARGE SCALE GENOMIC DNA]</scope>
    <source>
        <strain evidence="2">h7</strain>
    </source>
</reference>
<organism evidence="1 2">
    <name type="scientific">Hebeloma cylindrosporum</name>
    <dbReference type="NCBI Taxonomy" id="76867"/>
    <lineage>
        <taxon>Eukaryota</taxon>
        <taxon>Fungi</taxon>
        <taxon>Dikarya</taxon>
        <taxon>Basidiomycota</taxon>
        <taxon>Agaricomycotina</taxon>
        <taxon>Agaricomycetes</taxon>
        <taxon>Agaricomycetidae</taxon>
        <taxon>Agaricales</taxon>
        <taxon>Agaricineae</taxon>
        <taxon>Hymenogastraceae</taxon>
        <taxon>Hebeloma</taxon>
    </lineage>
</organism>
<gene>
    <name evidence="1" type="ORF">M413DRAFT_272965</name>
</gene>
<dbReference type="EMBL" id="KN831770">
    <property type="protein sequence ID" value="KIM47338.1"/>
    <property type="molecule type" value="Genomic_DNA"/>
</dbReference>
<dbReference type="Proteomes" id="UP000053424">
    <property type="component" value="Unassembled WGS sequence"/>
</dbReference>
<protein>
    <submittedName>
        <fullName evidence="1">Uncharacterized protein</fullName>
    </submittedName>
</protein>
<reference evidence="2" key="2">
    <citation type="submission" date="2015-01" db="EMBL/GenBank/DDBJ databases">
        <title>Evolutionary Origins and Diversification of the Mycorrhizal Mutualists.</title>
        <authorList>
            <consortium name="DOE Joint Genome Institute"/>
            <consortium name="Mycorrhizal Genomics Consortium"/>
            <person name="Kohler A."/>
            <person name="Kuo A."/>
            <person name="Nagy L.G."/>
            <person name="Floudas D."/>
            <person name="Copeland A."/>
            <person name="Barry K.W."/>
            <person name="Cichocki N."/>
            <person name="Veneault-Fourrey C."/>
            <person name="LaButti K."/>
            <person name="Lindquist E.A."/>
            <person name="Lipzen A."/>
            <person name="Lundell T."/>
            <person name="Morin E."/>
            <person name="Murat C."/>
            <person name="Riley R."/>
            <person name="Ohm R."/>
            <person name="Sun H."/>
            <person name="Tunlid A."/>
            <person name="Henrissat B."/>
            <person name="Grigoriev I.V."/>
            <person name="Hibbett D.S."/>
            <person name="Martin F."/>
        </authorList>
    </citation>
    <scope>NUCLEOTIDE SEQUENCE [LARGE SCALE GENOMIC DNA]</scope>
    <source>
        <strain evidence="2">h7</strain>
    </source>
</reference>